<gene>
    <name evidence="17" type="primary">mrdA</name>
    <name evidence="17" type="ORF">HBA54_08070</name>
</gene>
<evidence type="ECO:0000313" key="17">
    <source>
        <dbReference type="EMBL" id="NIA68545.1"/>
    </source>
</evidence>
<keyword evidence="18" id="KW-1185">Reference proteome</keyword>
<evidence type="ECO:0000256" key="7">
    <source>
        <dbReference type="ARBA" id="ARBA00022692"/>
    </source>
</evidence>
<keyword evidence="11" id="KW-1133">Transmembrane helix</keyword>
<dbReference type="Pfam" id="PF00905">
    <property type="entry name" value="Transpeptidase"/>
    <property type="match status" value="1"/>
</dbReference>
<evidence type="ECO:0000256" key="4">
    <source>
        <dbReference type="ARBA" id="ARBA00022519"/>
    </source>
</evidence>
<keyword evidence="8 17" id="KW-0378">Hydrolase</keyword>
<dbReference type="Gene3D" id="3.40.710.10">
    <property type="entry name" value="DD-peptidase/beta-lactamase superfamily"/>
    <property type="match status" value="1"/>
</dbReference>
<dbReference type="GO" id="GO:0006508">
    <property type="term" value="P:proteolysis"/>
    <property type="evidence" value="ECO:0007669"/>
    <property type="project" value="UniProtKB-KW"/>
</dbReference>
<keyword evidence="5 17" id="KW-0121">Carboxypeptidase</keyword>
<evidence type="ECO:0000313" key="18">
    <source>
        <dbReference type="Proteomes" id="UP000761264"/>
    </source>
</evidence>
<dbReference type="Proteomes" id="UP000761264">
    <property type="component" value="Unassembled WGS sequence"/>
</dbReference>
<dbReference type="GO" id="GO:0009252">
    <property type="term" value="P:peptidoglycan biosynthetic process"/>
    <property type="evidence" value="ECO:0007669"/>
    <property type="project" value="UniProtKB-KW"/>
</dbReference>
<evidence type="ECO:0000256" key="11">
    <source>
        <dbReference type="ARBA" id="ARBA00022989"/>
    </source>
</evidence>
<dbReference type="GO" id="GO:0009002">
    <property type="term" value="F:serine-type D-Ala-D-Ala carboxypeptidase activity"/>
    <property type="evidence" value="ECO:0007669"/>
    <property type="project" value="UniProtKB-EC"/>
</dbReference>
<dbReference type="Pfam" id="PF03717">
    <property type="entry name" value="PBP_dimer"/>
    <property type="match status" value="1"/>
</dbReference>
<evidence type="ECO:0000256" key="5">
    <source>
        <dbReference type="ARBA" id="ARBA00022645"/>
    </source>
</evidence>
<dbReference type="GO" id="GO:0008658">
    <property type="term" value="F:penicillin binding"/>
    <property type="evidence" value="ECO:0007669"/>
    <property type="project" value="InterPro"/>
</dbReference>
<keyword evidence="7" id="KW-0812">Transmembrane</keyword>
<protein>
    <submittedName>
        <fullName evidence="17">Penicillin-binding protein 2</fullName>
        <ecNumber evidence="17">3.4.16.4</ecNumber>
    </submittedName>
</protein>
<dbReference type="SUPFAM" id="SSF56601">
    <property type="entry name" value="beta-lactamase/transpeptidase-like"/>
    <property type="match status" value="1"/>
</dbReference>
<evidence type="ECO:0000259" key="16">
    <source>
        <dbReference type="Pfam" id="PF03717"/>
    </source>
</evidence>
<keyword evidence="6" id="KW-0645">Protease</keyword>
<keyword evidence="12" id="KW-0472">Membrane</keyword>
<name>A0A967C4E7_9PROT</name>
<dbReference type="AlphaFoldDB" id="A0A967C4E7"/>
<dbReference type="GO" id="GO:0071972">
    <property type="term" value="F:peptidoglycan L,D-transpeptidase activity"/>
    <property type="evidence" value="ECO:0007669"/>
    <property type="project" value="TreeGrafter"/>
</dbReference>
<comment type="caution">
    <text evidence="17">The sequence shown here is derived from an EMBL/GenBank/DDBJ whole genome shotgun (WGS) entry which is preliminary data.</text>
</comment>
<evidence type="ECO:0000256" key="12">
    <source>
        <dbReference type="ARBA" id="ARBA00023136"/>
    </source>
</evidence>
<feature type="region of interest" description="Disordered" evidence="14">
    <location>
        <begin position="611"/>
        <end position="631"/>
    </location>
</feature>
<dbReference type="InterPro" id="IPR017790">
    <property type="entry name" value="Penicillin-binding_protein_2"/>
</dbReference>
<sequence>MLQKNEDNERHRAFSRRGLLLGGAQSLLLAGLAGRMYYLQVVEADRYKTLAEDNRINLRLLPPPRGRILDRFGYPLASNRQNFRVVLVREQAGDVERVLDALSRLMVLGEHDYKRVLREASRKRGFVPVTVRENLTWDEVSRVEVNGPDLPGVSIEMGQIRDYPYAAGMSHVLGYVAPVAERDLTGDPLLELPGFRIGKNGIEQKYDLPLRGAAGNSQIEVNAYGRVIRELNREEGKPGDELVLTLDGGLQTFTHQRLLGEKSASAVVMDIENGDVLALASTPSYDPNAFNIGLTVKQWNNLINDPLKPLNNKATTGLYAPGSTFKMVVALAALKAGISPDHRAFCPGHMTLGRARFHCWKRPGHGWVDMIRGIQHSCDVFFYEISRKVGIDNIAAMARQFGLGEPVGIDLNGEKGGVIPTRDWKLANIGEPWQGGETLIASIGQGFVLTTPLQLAVMTARLASGKAVTPRLTRGVRAEGEGPEGGEPPVPDFATLDVPEAHLNIVREAMDAVSNHPRGTAYRARIQEEGWELAGKTGTSQVRRITMAERAAGVTKNEHLPWRRRDHALFVSFAPVHKPRYCCAVVVEHGGGGSKVAAPIARDLLIETQRRDPAGRPSMPILAVGLPTQQG</sequence>
<dbReference type="InterPro" id="IPR036138">
    <property type="entry name" value="PBP_dimer_sf"/>
</dbReference>
<comment type="subcellular location">
    <subcellularLocation>
        <location evidence="2">Cell membrane</location>
    </subcellularLocation>
    <subcellularLocation>
        <location evidence="1">Membrane</location>
        <topology evidence="1">Single-pass membrane protein</topology>
    </subcellularLocation>
</comment>
<dbReference type="InterPro" id="IPR005311">
    <property type="entry name" value="PBP_dimer"/>
</dbReference>
<dbReference type="InterPro" id="IPR001460">
    <property type="entry name" value="PCN-bd_Tpept"/>
</dbReference>
<accession>A0A967C4E7</accession>
<evidence type="ECO:0000259" key="15">
    <source>
        <dbReference type="Pfam" id="PF00905"/>
    </source>
</evidence>
<dbReference type="Gene3D" id="3.90.1310.10">
    <property type="entry name" value="Penicillin-binding protein 2a (Domain 2)"/>
    <property type="match status" value="1"/>
</dbReference>
<keyword evidence="10" id="KW-0573">Peptidoglycan synthesis</keyword>
<dbReference type="GO" id="GO:0005886">
    <property type="term" value="C:plasma membrane"/>
    <property type="evidence" value="ECO:0007669"/>
    <property type="project" value="UniProtKB-SubCell"/>
</dbReference>
<keyword evidence="3" id="KW-1003">Cell membrane</keyword>
<feature type="domain" description="Penicillin-binding protein transpeptidase" evidence="15">
    <location>
        <begin position="265"/>
        <end position="605"/>
    </location>
</feature>
<dbReference type="InterPro" id="IPR012338">
    <property type="entry name" value="Beta-lactam/transpept-like"/>
</dbReference>
<dbReference type="SUPFAM" id="SSF56519">
    <property type="entry name" value="Penicillin binding protein dimerisation domain"/>
    <property type="match status" value="1"/>
</dbReference>
<dbReference type="PANTHER" id="PTHR30627">
    <property type="entry name" value="PEPTIDOGLYCAN D,D-TRANSPEPTIDASE"/>
    <property type="match status" value="1"/>
</dbReference>
<dbReference type="InterPro" id="IPR050515">
    <property type="entry name" value="Beta-lactam/transpept"/>
</dbReference>
<evidence type="ECO:0000256" key="3">
    <source>
        <dbReference type="ARBA" id="ARBA00022475"/>
    </source>
</evidence>
<dbReference type="EMBL" id="JAAQPH010000005">
    <property type="protein sequence ID" value="NIA68545.1"/>
    <property type="molecule type" value="Genomic_DNA"/>
</dbReference>
<evidence type="ECO:0000256" key="2">
    <source>
        <dbReference type="ARBA" id="ARBA00004236"/>
    </source>
</evidence>
<dbReference type="NCBIfam" id="TIGR03423">
    <property type="entry name" value="pbp2_mrdA"/>
    <property type="match status" value="1"/>
</dbReference>
<dbReference type="PANTHER" id="PTHR30627:SF2">
    <property type="entry name" value="PEPTIDOGLYCAN D,D-TRANSPEPTIDASE MRDA"/>
    <property type="match status" value="1"/>
</dbReference>
<keyword evidence="9" id="KW-0133">Cell shape</keyword>
<dbReference type="GO" id="GO:0008360">
    <property type="term" value="P:regulation of cell shape"/>
    <property type="evidence" value="ECO:0007669"/>
    <property type="project" value="UniProtKB-KW"/>
</dbReference>
<dbReference type="GO" id="GO:0071555">
    <property type="term" value="P:cell wall organization"/>
    <property type="evidence" value="ECO:0007669"/>
    <property type="project" value="UniProtKB-KW"/>
</dbReference>
<keyword evidence="4" id="KW-0997">Cell inner membrane</keyword>
<evidence type="ECO:0000256" key="6">
    <source>
        <dbReference type="ARBA" id="ARBA00022670"/>
    </source>
</evidence>
<evidence type="ECO:0000256" key="13">
    <source>
        <dbReference type="ARBA" id="ARBA00023316"/>
    </source>
</evidence>
<dbReference type="RefSeq" id="WP_167223256.1">
    <property type="nucleotide sequence ID" value="NZ_JAAQPH010000005.1"/>
</dbReference>
<proteinExistence type="predicted"/>
<reference evidence="17" key="1">
    <citation type="submission" date="2020-03" db="EMBL/GenBank/DDBJ databases">
        <title>Genome of Pelagibius litoralis DSM 21314T.</title>
        <authorList>
            <person name="Wang G."/>
        </authorList>
    </citation>
    <scope>NUCLEOTIDE SEQUENCE</scope>
    <source>
        <strain evidence="17">DSM 21314</strain>
    </source>
</reference>
<evidence type="ECO:0000256" key="8">
    <source>
        <dbReference type="ARBA" id="ARBA00022801"/>
    </source>
</evidence>
<evidence type="ECO:0000256" key="1">
    <source>
        <dbReference type="ARBA" id="ARBA00004167"/>
    </source>
</evidence>
<dbReference type="EC" id="3.4.16.4" evidence="17"/>
<evidence type="ECO:0000256" key="14">
    <source>
        <dbReference type="SAM" id="MobiDB-lite"/>
    </source>
</evidence>
<feature type="domain" description="Penicillin-binding protein dimerisation" evidence="16">
    <location>
        <begin position="62"/>
        <end position="231"/>
    </location>
</feature>
<organism evidence="17 18">
    <name type="scientific">Pelagibius litoralis</name>
    <dbReference type="NCBI Taxonomy" id="374515"/>
    <lineage>
        <taxon>Bacteria</taxon>
        <taxon>Pseudomonadati</taxon>
        <taxon>Pseudomonadota</taxon>
        <taxon>Alphaproteobacteria</taxon>
        <taxon>Rhodospirillales</taxon>
        <taxon>Rhodovibrionaceae</taxon>
        <taxon>Pelagibius</taxon>
    </lineage>
</organism>
<evidence type="ECO:0000256" key="10">
    <source>
        <dbReference type="ARBA" id="ARBA00022984"/>
    </source>
</evidence>
<evidence type="ECO:0000256" key="9">
    <source>
        <dbReference type="ARBA" id="ARBA00022960"/>
    </source>
</evidence>
<keyword evidence="13" id="KW-0961">Cell wall biogenesis/degradation</keyword>